<dbReference type="SUPFAM" id="SSF81891">
    <property type="entry name" value="Poly A polymerase C-terminal region-like"/>
    <property type="match status" value="1"/>
</dbReference>
<dbReference type="CDD" id="cd05398">
    <property type="entry name" value="NT_ClassII-CCAase"/>
    <property type="match status" value="1"/>
</dbReference>
<dbReference type="PANTHER" id="PTHR46173">
    <property type="entry name" value="CCA TRNA NUCLEOTIDYLTRANSFERASE 1, MITOCHONDRIAL"/>
    <property type="match status" value="1"/>
</dbReference>
<feature type="binding site" evidence="11">
    <location>
        <position position="116"/>
    </location>
    <ligand>
        <name>ATP</name>
        <dbReference type="ChEBI" id="CHEBI:30616"/>
    </ligand>
</feature>
<keyword evidence="8 11" id="KW-0067">ATP-binding</keyword>
<dbReference type="Gene3D" id="1.20.58.560">
    <property type="match status" value="1"/>
</dbReference>
<dbReference type="AlphaFoldDB" id="A0AAF0CWG2"/>
<keyword evidence="7 11" id="KW-0692">RNA repair</keyword>
<feature type="binding site" evidence="11">
    <location>
        <position position="168"/>
    </location>
    <ligand>
        <name>CTP</name>
        <dbReference type="ChEBI" id="CHEBI:37563"/>
    </ligand>
</feature>
<dbReference type="Pfam" id="PF01743">
    <property type="entry name" value="PolyA_pol"/>
    <property type="match status" value="1"/>
</dbReference>
<gene>
    <name evidence="11" type="primary">cca</name>
    <name evidence="15" type="ORF">OL234_05060</name>
</gene>
<feature type="binding site" evidence="11">
    <location>
        <position position="32"/>
    </location>
    <ligand>
        <name>CTP</name>
        <dbReference type="ChEBI" id="CHEBI:37563"/>
    </ligand>
</feature>
<evidence type="ECO:0000313" key="15">
    <source>
        <dbReference type="EMBL" id="WEG74270.1"/>
    </source>
</evidence>
<dbReference type="GO" id="GO:0005524">
    <property type="term" value="F:ATP binding"/>
    <property type="evidence" value="ECO:0007669"/>
    <property type="project" value="UniProtKB-UniRule"/>
</dbReference>
<evidence type="ECO:0000256" key="2">
    <source>
        <dbReference type="ARBA" id="ARBA00022679"/>
    </source>
</evidence>
<evidence type="ECO:0000259" key="12">
    <source>
        <dbReference type="Pfam" id="PF01743"/>
    </source>
</evidence>
<comment type="cofactor">
    <cofactor evidence="1 11">
        <name>Mg(2+)</name>
        <dbReference type="ChEBI" id="CHEBI:18420"/>
    </cofactor>
</comment>
<dbReference type="GO" id="GO:0042245">
    <property type="term" value="P:RNA repair"/>
    <property type="evidence" value="ECO:0007669"/>
    <property type="project" value="UniProtKB-KW"/>
</dbReference>
<feature type="binding site" evidence="11">
    <location>
        <position position="116"/>
    </location>
    <ligand>
        <name>CTP</name>
        <dbReference type="ChEBI" id="CHEBI:37563"/>
    </ligand>
</feature>
<evidence type="ECO:0000313" key="16">
    <source>
        <dbReference type="Proteomes" id="UP001179647"/>
    </source>
</evidence>
<dbReference type="InterPro" id="IPR032810">
    <property type="entry name" value="CCA-adding_enz_C"/>
</dbReference>
<feature type="binding site" evidence="11">
    <location>
        <position position="35"/>
    </location>
    <ligand>
        <name>ATP</name>
        <dbReference type="ChEBI" id="CHEBI:30616"/>
    </ligand>
</feature>
<evidence type="ECO:0000259" key="14">
    <source>
        <dbReference type="Pfam" id="PF13735"/>
    </source>
</evidence>
<keyword evidence="10 11" id="KW-0694">RNA-binding</keyword>
<dbReference type="RefSeq" id="WP_275470069.1">
    <property type="nucleotide sequence ID" value="NZ_CP110232.1"/>
</dbReference>
<feature type="domain" description="tRNA nucleotidyltransferase/poly(A) polymerase RNA and SrmB- binding" evidence="13">
    <location>
        <begin position="174"/>
        <end position="218"/>
    </location>
</feature>
<dbReference type="KEGG" id="vie:OL234_05060"/>
<dbReference type="GO" id="GO:0000287">
    <property type="term" value="F:magnesium ion binding"/>
    <property type="evidence" value="ECO:0007669"/>
    <property type="project" value="UniProtKB-UniRule"/>
</dbReference>
<evidence type="ECO:0000256" key="8">
    <source>
        <dbReference type="ARBA" id="ARBA00022840"/>
    </source>
</evidence>
<comment type="subunit">
    <text evidence="11">Homodimer.</text>
</comment>
<dbReference type="Pfam" id="PF13735">
    <property type="entry name" value="tRNA_NucTran2_2"/>
    <property type="match status" value="1"/>
</dbReference>
<name>A0AAF0CWG2_9ENTE</name>
<feature type="binding site" evidence="11">
    <location>
        <position position="165"/>
    </location>
    <ligand>
        <name>CTP</name>
        <dbReference type="ChEBI" id="CHEBI:37563"/>
    </ligand>
</feature>
<evidence type="ECO:0000256" key="6">
    <source>
        <dbReference type="ARBA" id="ARBA00022741"/>
    </source>
</evidence>
<feature type="binding site" evidence="11">
    <location>
        <position position="32"/>
    </location>
    <ligand>
        <name>ATP</name>
        <dbReference type="ChEBI" id="CHEBI:30616"/>
    </ligand>
</feature>
<protein>
    <recommendedName>
        <fullName evidence="11">CCA-adding enzyme</fullName>
        <ecNumber evidence="11">2.7.7.72</ecNumber>
    </recommendedName>
    <alternativeName>
        <fullName evidence="11">CCA tRNA nucleotidyltransferase</fullName>
    </alternativeName>
    <alternativeName>
        <fullName evidence="11">tRNA CCA-pyrophosphorylase</fullName>
    </alternativeName>
    <alternativeName>
        <fullName evidence="11">tRNA adenylyl-/cytidylyl- transferase</fullName>
    </alternativeName>
    <alternativeName>
        <fullName evidence="11">tRNA nucleotidyltransferase</fullName>
    </alternativeName>
    <alternativeName>
        <fullName evidence="11">tRNA-NT</fullName>
    </alternativeName>
</protein>
<feature type="binding site" evidence="11">
    <location>
        <position position="165"/>
    </location>
    <ligand>
        <name>ATP</name>
        <dbReference type="ChEBI" id="CHEBI:30616"/>
    </ligand>
</feature>
<feature type="binding site" evidence="11">
    <location>
        <position position="35"/>
    </location>
    <ligand>
        <name>CTP</name>
        <dbReference type="ChEBI" id="CHEBI:37563"/>
    </ligand>
</feature>
<dbReference type="NCBIfam" id="NF009814">
    <property type="entry name" value="PRK13299.1"/>
    <property type="match status" value="1"/>
</dbReference>
<comment type="catalytic activity">
    <reaction evidence="11">
        <text>a tRNA precursor + 2 CTP + ATP = a tRNA with a 3' CCA end + 3 diphosphate</text>
        <dbReference type="Rhea" id="RHEA:14433"/>
        <dbReference type="Rhea" id="RHEA-COMP:10465"/>
        <dbReference type="Rhea" id="RHEA-COMP:10468"/>
        <dbReference type="ChEBI" id="CHEBI:30616"/>
        <dbReference type="ChEBI" id="CHEBI:33019"/>
        <dbReference type="ChEBI" id="CHEBI:37563"/>
        <dbReference type="ChEBI" id="CHEBI:74896"/>
        <dbReference type="ChEBI" id="CHEBI:83071"/>
        <dbReference type="EC" id="2.7.7.72"/>
    </reaction>
</comment>
<dbReference type="InterPro" id="IPR043519">
    <property type="entry name" value="NT_sf"/>
</dbReference>
<feature type="binding site" evidence="11">
    <location>
        <position position="168"/>
    </location>
    <ligand>
        <name>ATP</name>
        <dbReference type="ChEBI" id="CHEBI:30616"/>
    </ligand>
</feature>
<feature type="binding site" evidence="11">
    <location>
        <position position="47"/>
    </location>
    <ligand>
        <name>Mg(2+)</name>
        <dbReference type="ChEBI" id="CHEBI:18420"/>
    </ligand>
</feature>
<feature type="binding site" evidence="11">
    <location>
        <position position="45"/>
    </location>
    <ligand>
        <name>Mg(2+)</name>
        <dbReference type="ChEBI" id="CHEBI:18420"/>
    </ligand>
</feature>
<evidence type="ECO:0000256" key="7">
    <source>
        <dbReference type="ARBA" id="ARBA00022800"/>
    </source>
</evidence>
<dbReference type="GO" id="GO:0001680">
    <property type="term" value="P:tRNA 3'-terminal CCA addition"/>
    <property type="evidence" value="ECO:0007669"/>
    <property type="project" value="UniProtKB-UniRule"/>
</dbReference>
<evidence type="ECO:0000256" key="11">
    <source>
        <dbReference type="HAMAP-Rule" id="MF_01263"/>
    </source>
</evidence>
<keyword evidence="6 11" id="KW-0547">Nucleotide-binding</keyword>
<dbReference type="InterPro" id="IPR023068">
    <property type="entry name" value="CCA-adding_enz_firmicutes"/>
</dbReference>
<dbReference type="InterPro" id="IPR032828">
    <property type="entry name" value="PolyA_RNA-bd"/>
</dbReference>
<dbReference type="EMBL" id="CP110232">
    <property type="protein sequence ID" value="WEG74270.1"/>
    <property type="molecule type" value="Genomic_DNA"/>
</dbReference>
<feature type="domain" description="CCA-adding enzyme C-terminal" evidence="14">
    <location>
        <begin position="249"/>
        <end position="395"/>
    </location>
</feature>
<feature type="binding site" evidence="11">
    <location>
        <position position="159"/>
    </location>
    <ligand>
        <name>CTP</name>
        <dbReference type="ChEBI" id="CHEBI:37563"/>
    </ligand>
</feature>
<comment type="function">
    <text evidence="11">Catalyzes the addition and repair of the essential 3'-terminal CCA sequence in tRNAs without using a nucleic acid template. Adds these three nucleotides in the order of C, C, and A to the tRNA nucleotide-73, using CTP and ATP as substrates and producing inorganic pyrophosphate. tRNA 3'-terminal CCA addition is required both for tRNA processing and repair. Also involved in tRNA surveillance by mediating tandem CCA addition to generate a CCACCA at the 3' terminus of unstable tRNAs. While stable tRNAs receive only 3'-terminal CCA, unstable tRNAs are marked with CCACCA and rapidly degraded.</text>
</comment>
<dbReference type="EC" id="2.7.7.72" evidence="11"/>
<evidence type="ECO:0000256" key="3">
    <source>
        <dbReference type="ARBA" id="ARBA00022694"/>
    </source>
</evidence>
<evidence type="ECO:0000256" key="9">
    <source>
        <dbReference type="ARBA" id="ARBA00022842"/>
    </source>
</evidence>
<dbReference type="SUPFAM" id="SSF81301">
    <property type="entry name" value="Nucleotidyltransferase"/>
    <property type="match status" value="1"/>
</dbReference>
<proteinExistence type="inferred from homology"/>
<evidence type="ECO:0000259" key="13">
    <source>
        <dbReference type="Pfam" id="PF12627"/>
    </source>
</evidence>
<dbReference type="PANTHER" id="PTHR46173:SF1">
    <property type="entry name" value="CCA TRNA NUCLEOTIDYLTRANSFERASE 1, MITOCHONDRIAL"/>
    <property type="match status" value="1"/>
</dbReference>
<comment type="catalytic activity">
    <reaction evidence="11">
        <text>a tRNA with a 3' CCA end + 2 CTP + ATP = a tRNA with a 3' CCACCA end + 3 diphosphate</text>
        <dbReference type="Rhea" id="RHEA:76235"/>
        <dbReference type="Rhea" id="RHEA-COMP:10468"/>
        <dbReference type="Rhea" id="RHEA-COMP:18655"/>
        <dbReference type="ChEBI" id="CHEBI:30616"/>
        <dbReference type="ChEBI" id="CHEBI:33019"/>
        <dbReference type="ChEBI" id="CHEBI:37563"/>
        <dbReference type="ChEBI" id="CHEBI:83071"/>
        <dbReference type="ChEBI" id="CHEBI:195187"/>
    </reaction>
</comment>
<evidence type="ECO:0000256" key="4">
    <source>
        <dbReference type="ARBA" id="ARBA00022695"/>
    </source>
</evidence>
<organism evidence="15 16">
    <name type="scientific">Vagococcus intermedius</name>
    <dbReference type="NCBI Taxonomy" id="2991418"/>
    <lineage>
        <taxon>Bacteria</taxon>
        <taxon>Bacillati</taxon>
        <taxon>Bacillota</taxon>
        <taxon>Bacilli</taxon>
        <taxon>Lactobacillales</taxon>
        <taxon>Enterococcaceae</taxon>
        <taxon>Vagococcus</taxon>
    </lineage>
</organism>
<dbReference type="InterPro" id="IPR002646">
    <property type="entry name" value="PolA_pol_head_dom"/>
</dbReference>
<dbReference type="Gene3D" id="1.10.110.30">
    <property type="match status" value="1"/>
</dbReference>
<dbReference type="Gene3D" id="3.30.460.10">
    <property type="entry name" value="Beta Polymerase, domain 2"/>
    <property type="match status" value="1"/>
</dbReference>
<comment type="similarity">
    <text evidence="11">Belongs to the tRNA nucleotidyltransferase/poly(A) polymerase family. Bacterial CCA-adding enzyme type 3 subfamily.</text>
</comment>
<dbReference type="HAMAP" id="MF_01263">
    <property type="entry name" value="CCA_bact_type3"/>
    <property type="match status" value="1"/>
</dbReference>
<keyword evidence="9 11" id="KW-0460">Magnesium</keyword>
<keyword evidence="3 11" id="KW-0819">tRNA processing</keyword>
<keyword evidence="4 11" id="KW-0548">Nucleotidyltransferase</keyword>
<dbReference type="Pfam" id="PF12627">
    <property type="entry name" value="PolyA_pol_RNAbd"/>
    <property type="match status" value="1"/>
</dbReference>
<feature type="binding site" evidence="11">
    <location>
        <position position="159"/>
    </location>
    <ligand>
        <name>ATP</name>
        <dbReference type="ChEBI" id="CHEBI:30616"/>
    </ligand>
</feature>
<feature type="domain" description="Poly A polymerase head" evidence="12">
    <location>
        <begin position="27"/>
        <end position="147"/>
    </location>
</feature>
<keyword evidence="5 11" id="KW-0479">Metal-binding</keyword>
<evidence type="ECO:0000256" key="1">
    <source>
        <dbReference type="ARBA" id="ARBA00001946"/>
    </source>
</evidence>
<evidence type="ECO:0000256" key="5">
    <source>
        <dbReference type="ARBA" id="ARBA00022723"/>
    </source>
</evidence>
<evidence type="ECO:0000256" key="10">
    <source>
        <dbReference type="ARBA" id="ARBA00022884"/>
    </source>
</evidence>
<dbReference type="InterPro" id="IPR050264">
    <property type="entry name" value="Bact_CCA-adding_enz_type3_sf"/>
</dbReference>
<comment type="miscellaneous">
    <text evidence="11">A single active site specifically recognizes both ATP and CTP and is responsible for their addition.</text>
</comment>
<feature type="binding site" evidence="11">
    <location>
        <position position="162"/>
    </location>
    <ligand>
        <name>ATP</name>
        <dbReference type="ChEBI" id="CHEBI:30616"/>
    </ligand>
</feature>
<dbReference type="GO" id="GO:0004810">
    <property type="term" value="F:CCA tRNA nucleotidyltransferase activity"/>
    <property type="evidence" value="ECO:0007669"/>
    <property type="project" value="UniProtKB-UniRule"/>
</dbReference>
<sequence>MKIEKIPVEFKKALPIIKSLEEAGFEAYFVGGSVRDILLGKAIHDVDIATSAYPEEVKSIFPRTVDVGIEHGTVLVLHEEDQYEITTFRTESTYQDYRRPDQVTFVRSLSEDLKRRDFTINALAMNQVGEIVDLFEGIKDLESQLIRAVGVAQERFNEDALRMMRALRFASQLDFKIEKETLVAIADLSDLLSKISIERIHVEFVKLMLGKNRVGGLLPFIATNCFNYCPGFVDKKLHLQKLAALPNYQISEEAQVWLLVLHMLEVDPKECRKILSEWKLSNAMIKQVTQLLVGLNFRLTQPWNNQKLFEIGLINARLIEQSLCYFDKATNFTILEEKYQNLAIKNSHDLAVDGKILMNHFNRPPGPWIGKVLAKLETEVVVGNIPNEKIQLLDLATRCGD</sequence>
<keyword evidence="16" id="KW-1185">Reference proteome</keyword>
<dbReference type="Proteomes" id="UP001179647">
    <property type="component" value="Chromosome"/>
</dbReference>
<dbReference type="GO" id="GO:0000049">
    <property type="term" value="F:tRNA binding"/>
    <property type="evidence" value="ECO:0007669"/>
    <property type="project" value="UniProtKB-UniRule"/>
</dbReference>
<dbReference type="Gene3D" id="1.10.246.80">
    <property type="match status" value="1"/>
</dbReference>
<accession>A0AAF0CWG2</accession>
<keyword evidence="2 11" id="KW-0808">Transferase</keyword>
<reference evidence="15" key="1">
    <citation type="submission" date="2022-10" db="EMBL/GenBank/DDBJ databases">
        <title>Vagococcus sp. isolated from poultry meat.</title>
        <authorList>
            <person name="Johansson P."/>
            <person name="Bjorkroth J."/>
        </authorList>
    </citation>
    <scope>NUCLEOTIDE SEQUENCE</scope>
    <source>
        <strain evidence="15">STAA11</strain>
    </source>
</reference>
<feature type="binding site" evidence="11">
    <location>
        <position position="162"/>
    </location>
    <ligand>
        <name>CTP</name>
        <dbReference type="ChEBI" id="CHEBI:37563"/>
    </ligand>
</feature>